<dbReference type="EMBL" id="BAAAFZ010000009">
    <property type="protein sequence ID" value="GAA0574643.1"/>
    <property type="molecule type" value="Genomic_DNA"/>
</dbReference>
<accession>A0ABP3PXB0</accession>
<reference evidence="2" key="1">
    <citation type="journal article" date="2019" name="Int. J. Syst. Evol. Microbiol.">
        <title>The Global Catalogue of Microorganisms (GCM) 10K type strain sequencing project: providing services to taxonomists for standard genome sequencing and annotation.</title>
        <authorList>
            <consortium name="The Broad Institute Genomics Platform"/>
            <consortium name="The Broad Institute Genome Sequencing Center for Infectious Disease"/>
            <person name="Wu L."/>
            <person name="Ma J."/>
        </authorList>
    </citation>
    <scope>NUCLEOTIDE SEQUENCE [LARGE SCALE GENOMIC DNA]</scope>
    <source>
        <strain evidence="2">JCM 9933</strain>
    </source>
</reference>
<organism evidence="1 2">
    <name type="scientific">Craurococcus roseus</name>
    <dbReference type="NCBI Taxonomy" id="77585"/>
    <lineage>
        <taxon>Bacteria</taxon>
        <taxon>Pseudomonadati</taxon>
        <taxon>Pseudomonadota</taxon>
        <taxon>Alphaproteobacteria</taxon>
        <taxon>Acetobacterales</taxon>
        <taxon>Acetobacteraceae</taxon>
        <taxon>Craurococcus</taxon>
    </lineage>
</organism>
<gene>
    <name evidence="1" type="ORF">GCM10009416_11680</name>
</gene>
<comment type="caution">
    <text evidence="1">The sequence shown here is derived from an EMBL/GenBank/DDBJ whole genome shotgun (WGS) entry which is preliminary data.</text>
</comment>
<keyword evidence="2" id="KW-1185">Reference proteome</keyword>
<evidence type="ECO:0000313" key="1">
    <source>
        <dbReference type="EMBL" id="GAA0574643.1"/>
    </source>
</evidence>
<protein>
    <submittedName>
        <fullName evidence="1">Uncharacterized protein</fullName>
    </submittedName>
</protein>
<evidence type="ECO:0000313" key="2">
    <source>
        <dbReference type="Proteomes" id="UP001501588"/>
    </source>
</evidence>
<proteinExistence type="predicted"/>
<name>A0ABP3PXB0_9PROT</name>
<sequence length="70" mass="7375">MPAVAQLSCSGVTDGRSRLECYDRAARAPASQASRPPLSSVCTPSSPCVGPRGGVYYIAPSGYRRYLPRG</sequence>
<dbReference type="Proteomes" id="UP001501588">
    <property type="component" value="Unassembled WGS sequence"/>
</dbReference>
<dbReference type="RefSeq" id="WP_343894239.1">
    <property type="nucleotide sequence ID" value="NZ_BAAAFZ010000009.1"/>
</dbReference>